<reference evidence="6" key="1">
    <citation type="submission" date="2022-07" db="EMBL/GenBank/DDBJ databases">
        <title>Evaluation of T. orientalis genome assembly methods using nanopore sequencing and analysis of variation between genomes.</title>
        <authorList>
            <person name="Yam J."/>
            <person name="Micallef M.L."/>
            <person name="Liu M."/>
            <person name="Djordjevic S.P."/>
            <person name="Bogema D.R."/>
            <person name="Jenkins C."/>
        </authorList>
    </citation>
    <scope>NUCLEOTIDE SEQUENCE</scope>
    <source>
        <strain evidence="6">Fish Creek</strain>
    </source>
</reference>
<dbReference type="Proteomes" id="UP000244803">
    <property type="component" value="Chromosome 1"/>
</dbReference>
<dbReference type="Pfam" id="PF02214">
    <property type="entry name" value="BTB_2"/>
    <property type="match status" value="1"/>
</dbReference>
<evidence type="ECO:0000259" key="5">
    <source>
        <dbReference type="SMART" id="SM00225"/>
    </source>
</evidence>
<proteinExistence type="predicted"/>
<feature type="region of interest" description="Disordered" evidence="4">
    <location>
        <begin position="1"/>
        <end position="28"/>
    </location>
</feature>
<name>A0A976QQE9_THEOR</name>
<evidence type="ECO:0000256" key="4">
    <source>
        <dbReference type="SAM" id="MobiDB-lite"/>
    </source>
</evidence>
<dbReference type="InterPro" id="IPR015915">
    <property type="entry name" value="Kelch-typ_b-propeller"/>
</dbReference>
<dbReference type="InterPro" id="IPR011333">
    <property type="entry name" value="SKP1/BTB/POZ_sf"/>
</dbReference>
<sequence>MSSRLDFTEKDPGKNAAQSTNINFSDIESSSGYDNKPWLNSPISANRNDGYPTHEFKGLSLPSANDLPLSADIVPLKISNGSQDEVGSDEFDVMVNDLRSIFLCWLKKTQNSLKSQRENLIREADELQKEKNAFVQKIKQERAIEAEKLAEDRRRQNAEIASQLKQIQIEREDSRRRIEDDWCKLEHEKDVFRKYMQLEAEKLKQRIELLEQEKRKVVDSKIASETMVDINVGGVVFETSRHTLTRQENSYLNGLLSGRYEIGRDRQGRIFLDRDYELFRIILNFLRNPTSLPIPRDLTESAMILDEAKYYKIKFSPYPLVLCYGGHNGKEHLKSMELLDMESKVWRNCNPMTTERMYFGSGVLNNFLYVFGGQNLDYKALCDVEMYDRLRDTWQAAAPLKHPRRNNAGMTLDERIFCVGGFDGMNILDSVEAYDMRMKNWIPVAPLKVPRSSAMVTHQNGSLYAIGGTNGERLKSVERYDVRKNEWELITNGLLEVRSAGSVCTYLNEMFIAGGIDNLQSVHSSVETWDSKNQTSSFLKDVPVPVMDGSMAATPHNVVLVGGQNTKILDTTFFYQPESDQWTQGPNLIMPRYGHCTTVLDF</sequence>
<evidence type="ECO:0000313" key="7">
    <source>
        <dbReference type="Proteomes" id="UP000244803"/>
    </source>
</evidence>
<accession>A0A976QQE9</accession>
<gene>
    <name evidence="6" type="ORF">MACJ_000364</name>
</gene>
<dbReference type="EMBL" id="CP056065">
    <property type="protein sequence ID" value="UKJ87922.2"/>
    <property type="molecule type" value="Genomic_DNA"/>
</dbReference>
<dbReference type="SUPFAM" id="SSF54695">
    <property type="entry name" value="POZ domain"/>
    <property type="match status" value="1"/>
</dbReference>
<organism evidence="6 7">
    <name type="scientific">Theileria orientalis</name>
    <dbReference type="NCBI Taxonomy" id="68886"/>
    <lineage>
        <taxon>Eukaryota</taxon>
        <taxon>Sar</taxon>
        <taxon>Alveolata</taxon>
        <taxon>Apicomplexa</taxon>
        <taxon>Aconoidasida</taxon>
        <taxon>Piroplasmida</taxon>
        <taxon>Theileriidae</taxon>
        <taxon>Theileria</taxon>
    </lineage>
</organism>
<feature type="domain" description="BTB" evidence="5">
    <location>
        <begin position="226"/>
        <end position="332"/>
    </location>
</feature>
<protein>
    <recommendedName>
        <fullName evidence="5">BTB domain-containing protein</fullName>
    </recommendedName>
</protein>
<feature type="compositionally biased region" description="Polar residues" evidence="4">
    <location>
        <begin position="16"/>
        <end position="28"/>
    </location>
</feature>
<dbReference type="AlphaFoldDB" id="A0A976QQE9"/>
<dbReference type="InterPro" id="IPR000210">
    <property type="entry name" value="BTB/POZ_dom"/>
</dbReference>
<dbReference type="Pfam" id="PF24681">
    <property type="entry name" value="Kelch_KLHDC2_KLHL20_DRC7"/>
    <property type="match status" value="1"/>
</dbReference>
<keyword evidence="2" id="KW-0677">Repeat</keyword>
<evidence type="ECO:0000256" key="3">
    <source>
        <dbReference type="SAM" id="Coils"/>
    </source>
</evidence>
<dbReference type="SMART" id="SM00225">
    <property type="entry name" value="BTB"/>
    <property type="match status" value="1"/>
</dbReference>
<keyword evidence="1" id="KW-0880">Kelch repeat</keyword>
<dbReference type="OrthoDB" id="191037at2759"/>
<dbReference type="PANTHER" id="PTHR46344:SF27">
    <property type="entry name" value="KELCH REPEAT SUPERFAMILY PROTEIN"/>
    <property type="match status" value="1"/>
</dbReference>
<dbReference type="Gene3D" id="2.120.10.80">
    <property type="entry name" value="Kelch-type beta propeller"/>
    <property type="match status" value="1"/>
</dbReference>
<feature type="coiled-coil region" evidence="3">
    <location>
        <begin position="106"/>
        <end position="220"/>
    </location>
</feature>
<dbReference type="PANTHER" id="PTHR46344">
    <property type="entry name" value="OS02G0202900 PROTEIN"/>
    <property type="match status" value="1"/>
</dbReference>
<dbReference type="CDD" id="cd18316">
    <property type="entry name" value="BTB_POZ_KCTD-like"/>
    <property type="match status" value="1"/>
</dbReference>
<dbReference type="InterPro" id="IPR006652">
    <property type="entry name" value="Kelch_1"/>
</dbReference>
<dbReference type="InterPro" id="IPR003131">
    <property type="entry name" value="T1-type_BTB"/>
</dbReference>
<feature type="compositionally biased region" description="Basic and acidic residues" evidence="4">
    <location>
        <begin position="1"/>
        <end position="13"/>
    </location>
</feature>
<dbReference type="Gene3D" id="3.30.710.10">
    <property type="entry name" value="Potassium Channel Kv1.1, Chain A"/>
    <property type="match status" value="1"/>
</dbReference>
<evidence type="ECO:0000313" key="6">
    <source>
        <dbReference type="EMBL" id="UKJ87922.2"/>
    </source>
</evidence>
<dbReference type="GO" id="GO:0051260">
    <property type="term" value="P:protein homooligomerization"/>
    <property type="evidence" value="ECO:0007669"/>
    <property type="project" value="InterPro"/>
</dbReference>
<evidence type="ECO:0000256" key="1">
    <source>
        <dbReference type="ARBA" id="ARBA00022441"/>
    </source>
</evidence>
<dbReference type="SMART" id="SM00612">
    <property type="entry name" value="Kelch"/>
    <property type="match status" value="6"/>
</dbReference>
<dbReference type="SUPFAM" id="SSF117281">
    <property type="entry name" value="Kelch motif"/>
    <property type="match status" value="2"/>
</dbReference>
<evidence type="ECO:0000256" key="2">
    <source>
        <dbReference type="ARBA" id="ARBA00022737"/>
    </source>
</evidence>
<dbReference type="FunFam" id="3.30.710.10:FF:000115">
    <property type="entry name" value="Kelch protein K13"/>
    <property type="match status" value="1"/>
</dbReference>
<keyword evidence="3" id="KW-0175">Coiled coil</keyword>